<evidence type="ECO:0000313" key="2">
    <source>
        <dbReference type="Proteomes" id="UP000324222"/>
    </source>
</evidence>
<dbReference type="AlphaFoldDB" id="A0A5B7K0T3"/>
<reference evidence="1 2" key="1">
    <citation type="submission" date="2019-05" db="EMBL/GenBank/DDBJ databases">
        <title>Another draft genome of Portunus trituberculatus and its Hox gene families provides insights of decapod evolution.</title>
        <authorList>
            <person name="Jeong J.-H."/>
            <person name="Song I."/>
            <person name="Kim S."/>
            <person name="Choi T."/>
            <person name="Kim D."/>
            <person name="Ryu S."/>
            <person name="Kim W."/>
        </authorList>
    </citation>
    <scope>NUCLEOTIDE SEQUENCE [LARGE SCALE GENOMIC DNA]</scope>
    <source>
        <tissue evidence="1">Muscle</tissue>
    </source>
</reference>
<dbReference type="Proteomes" id="UP000324222">
    <property type="component" value="Unassembled WGS sequence"/>
</dbReference>
<comment type="caution">
    <text evidence="1">The sequence shown here is derived from an EMBL/GenBank/DDBJ whole genome shotgun (WGS) entry which is preliminary data.</text>
</comment>
<gene>
    <name evidence="1" type="ORF">E2C01_095981</name>
</gene>
<name>A0A5B7K0T3_PORTR</name>
<keyword evidence="2" id="KW-1185">Reference proteome</keyword>
<organism evidence="1 2">
    <name type="scientific">Portunus trituberculatus</name>
    <name type="common">Swimming crab</name>
    <name type="synonym">Neptunus trituberculatus</name>
    <dbReference type="NCBI Taxonomy" id="210409"/>
    <lineage>
        <taxon>Eukaryota</taxon>
        <taxon>Metazoa</taxon>
        <taxon>Ecdysozoa</taxon>
        <taxon>Arthropoda</taxon>
        <taxon>Crustacea</taxon>
        <taxon>Multicrustacea</taxon>
        <taxon>Malacostraca</taxon>
        <taxon>Eumalacostraca</taxon>
        <taxon>Eucarida</taxon>
        <taxon>Decapoda</taxon>
        <taxon>Pleocyemata</taxon>
        <taxon>Brachyura</taxon>
        <taxon>Eubrachyura</taxon>
        <taxon>Portunoidea</taxon>
        <taxon>Portunidae</taxon>
        <taxon>Portuninae</taxon>
        <taxon>Portunus</taxon>
    </lineage>
</organism>
<sequence>MKKDTRLTFLQLIRSRWLPLSPPLPGALFPPPCATMPPLELPTPTKVTPILS</sequence>
<dbReference type="EMBL" id="VSRR010123235">
    <property type="protein sequence ID" value="MPD00506.1"/>
    <property type="molecule type" value="Genomic_DNA"/>
</dbReference>
<proteinExistence type="predicted"/>
<evidence type="ECO:0000313" key="1">
    <source>
        <dbReference type="EMBL" id="MPD00506.1"/>
    </source>
</evidence>
<protein>
    <submittedName>
        <fullName evidence="1">Uncharacterized protein</fullName>
    </submittedName>
</protein>
<accession>A0A5B7K0T3</accession>